<organism evidence="2 3">
    <name type="scientific">Geodermatophilus arenarius</name>
    <dbReference type="NCBI Taxonomy" id="1137990"/>
    <lineage>
        <taxon>Bacteria</taxon>
        <taxon>Bacillati</taxon>
        <taxon>Actinomycetota</taxon>
        <taxon>Actinomycetes</taxon>
        <taxon>Geodermatophilales</taxon>
        <taxon>Geodermatophilaceae</taxon>
        <taxon>Geodermatophilus</taxon>
    </lineage>
</organism>
<accession>A0ABV9LJ65</accession>
<proteinExistence type="predicted"/>
<keyword evidence="3" id="KW-1185">Reference proteome</keyword>
<feature type="transmembrane region" description="Helical" evidence="1">
    <location>
        <begin position="49"/>
        <end position="72"/>
    </location>
</feature>
<keyword evidence="1" id="KW-1133">Transmembrane helix</keyword>
<sequence>MTSQIPGLPGRDLLQPLTEEIGAAVHREVERVRDEVTRPYRDSREGVRLLGGSAVLGSMAAGGATALLIRLLDRRLPPTVSAALVTAALGAGASALARAGRARMPWASPGAAPRPGT</sequence>
<evidence type="ECO:0000313" key="2">
    <source>
        <dbReference type="EMBL" id="MFC4693557.1"/>
    </source>
</evidence>
<name>A0ABV9LJ65_9ACTN</name>
<dbReference type="Pfam" id="PF07332">
    <property type="entry name" value="Phage_holin_3_6"/>
    <property type="match status" value="1"/>
</dbReference>
<evidence type="ECO:0000256" key="1">
    <source>
        <dbReference type="SAM" id="Phobius"/>
    </source>
</evidence>
<protein>
    <submittedName>
        <fullName evidence="2">Phage holin family protein</fullName>
    </submittedName>
</protein>
<comment type="caution">
    <text evidence="2">The sequence shown here is derived from an EMBL/GenBank/DDBJ whole genome shotgun (WGS) entry which is preliminary data.</text>
</comment>
<gene>
    <name evidence="2" type="ORF">ACFO3M_09185</name>
</gene>
<evidence type="ECO:0000313" key="3">
    <source>
        <dbReference type="Proteomes" id="UP001596025"/>
    </source>
</evidence>
<dbReference type="Proteomes" id="UP001596025">
    <property type="component" value="Unassembled WGS sequence"/>
</dbReference>
<keyword evidence="1" id="KW-0472">Membrane</keyword>
<dbReference type="EMBL" id="JBHSGR010000008">
    <property type="protein sequence ID" value="MFC4693557.1"/>
    <property type="molecule type" value="Genomic_DNA"/>
</dbReference>
<dbReference type="InterPro" id="IPR009937">
    <property type="entry name" value="Phage_holin_3_6"/>
</dbReference>
<dbReference type="RefSeq" id="WP_387988279.1">
    <property type="nucleotide sequence ID" value="NZ_JBHSGR010000008.1"/>
</dbReference>
<keyword evidence="1" id="KW-0812">Transmembrane</keyword>
<feature type="transmembrane region" description="Helical" evidence="1">
    <location>
        <begin position="78"/>
        <end position="97"/>
    </location>
</feature>
<reference evidence="3" key="1">
    <citation type="journal article" date="2019" name="Int. J. Syst. Evol. Microbiol.">
        <title>The Global Catalogue of Microorganisms (GCM) 10K type strain sequencing project: providing services to taxonomists for standard genome sequencing and annotation.</title>
        <authorList>
            <consortium name="The Broad Institute Genomics Platform"/>
            <consortium name="The Broad Institute Genome Sequencing Center for Infectious Disease"/>
            <person name="Wu L."/>
            <person name="Ma J."/>
        </authorList>
    </citation>
    <scope>NUCLEOTIDE SEQUENCE [LARGE SCALE GENOMIC DNA]</scope>
    <source>
        <strain evidence="3">CCUG 62763</strain>
    </source>
</reference>